<evidence type="ECO:0000313" key="1">
    <source>
        <dbReference type="EMBL" id="AIF22032.1"/>
    </source>
</evidence>
<organism evidence="1">
    <name type="scientific">uncultured marine thaumarchaeote SAT1000_07_E02</name>
    <dbReference type="NCBI Taxonomy" id="1456363"/>
    <lineage>
        <taxon>Archaea</taxon>
        <taxon>Nitrososphaerota</taxon>
        <taxon>environmental samples</taxon>
    </lineage>
</organism>
<accession>A0A075I5J5</accession>
<dbReference type="AlphaFoldDB" id="A0A075I5J5"/>
<sequence length="30" mass="3636">MEFYETMEMKPENVAEPEEIMTNLMAERKN</sequence>
<dbReference type="EMBL" id="KF901202">
    <property type="protein sequence ID" value="AIF22032.1"/>
    <property type="molecule type" value="Genomic_DNA"/>
</dbReference>
<reference evidence="1" key="1">
    <citation type="journal article" date="2014" name="Genome Biol. Evol.">
        <title>Pangenome evidence for extensive interdomain horizontal transfer affecting lineage core and shell genes in uncultured planktonic thaumarchaeota and euryarchaeota.</title>
        <authorList>
            <person name="Deschamps P."/>
            <person name="Zivanovic Y."/>
            <person name="Moreira D."/>
            <person name="Rodriguez-Valera F."/>
            <person name="Lopez-Garcia P."/>
        </authorList>
    </citation>
    <scope>NUCLEOTIDE SEQUENCE</scope>
</reference>
<protein>
    <submittedName>
        <fullName evidence="1">Uncharacterized protein</fullName>
    </submittedName>
</protein>
<proteinExistence type="predicted"/>
<name>A0A075I5J5_9ARCH</name>